<feature type="repeat" description="ANK" evidence="3">
    <location>
        <begin position="1028"/>
        <end position="1060"/>
    </location>
</feature>
<dbReference type="SUPFAM" id="SSF48403">
    <property type="entry name" value="Ankyrin repeat"/>
    <property type="match status" value="3"/>
</dbReference>
<feature type="repeat" description="ANK" evidence="3">
    <location>
        <begin position="1424"/>
        <end position="1456"/>
    </location>
</feature>
<dbReference type="Proteomes" id="UP000620124">
    <property type="component" value="Unassembled WGS sequence"/>
</dbReference>
<dbReference type="PROSITE" id="PS50297">
    <property type="entry name" value="ANK_REP_REGION"/>
    <property type="match status" value="10"/>
</dbReference>
<dbReference type="InterPro" id="IPR054471">
    <property type="entry name" value="GPIID_WHD"/>
</dbReference>
<dbReference type="InterPro" id="IPR036770">
    <property type="entry name" value="Ankyrin_rpt-contain_sf"/>
</dbReference>
<dbReference type="SUPFAM" id="SSF52540">
    <property type="entry name" value="P-loop containing nucleoside triphosphate hydrolases"/>
    <property type="match status" value="1"/>
</dbReference>
<dbReference type="Pfam" id="PF12796">
    <property type="entry name" value="Ank_2"/>
    <property type="match status" value="4"/>
</dbReference>
<evidence type="ECO:0000256" key="3">
    <source>
        <dbReference type="PROSITE-ProRule" id="PRU00023"/>
    </source>
</evidence>
<evidence type="ECO:0000259" key="5">
    <source>
        <dbReference type="Pfam" id="PF24883"/>
    </source>
</evidence>
<evidence type="ECO:0000256" key="1">
    <source>
        <dbReference type="ARBA" id="ARBA00022737"/>
    </source>
</evidence>
<feature type="repeat" description="ANK" evidence="3">
    <location>
        <begin position="1391"/>
        <end position="1423"/>
    </location>
</feature>
<dbReference type="Pfam" id="PF00023">
    <property type="entry name" value="Ank"/>
    <property type="match status" value="1"/>
</dbReference>
<feature type="repeat" description="ANK" evidence="3">
    <location>
        <begin position="1466"/>
        <end position="1493"/>
    </location>
</feature>
<name>A0A8H6Y4Z7_9AGAR</name>
<feature type="domain" description="Nephrocystin 3-like N-terminal" evidence="5">
    <location>
        <begin position="188"/>
        <end position="344"/>
    </location>
</feature>
<feature type="domain" description="GPI inositol-deacylase winged helix" evidence="4">
    <location>
        <begin position="452"/>
        <end position="524"/>
    </location>
</feature>
<feature type="repeat" description="ANK" evidence="3">
    <location>
        <begin position="902"/>
        <end position="934"/>
    </location>
</feature>
<evidence type="ECO:0000313" key="7">
    <source>
        <dbReference type="Proteomes" id="UP000620124"/>
    </source>
</evidence>
<proteinExistence type="predicted"/>
<feature type="repeat" description="ANK" evidence="3">
    <location>
        <begin position="935"/>
        <end position="967"/>
    </location>
</feature>
<dbReference type="Gene3D" id="1.25.40.20">
    <property type="entry name" value="Ankyrin repeat-containing domain"/>
    <property type="match status" value="5"/>
</dbReference>
<dbReference type="Pfam" id="PF22939">
    <property type="entry name" value="WHD_GPIID"/>
    <property type="match status" value="1"/>
</dbReference>
<protein>
    <submittedName>
        <fullName evidence="6">Putative Ankyrin repeat-containing protein</fullName>
    </submittedName>
</protein>
<dbReference type="SMART" id="SM00248">
    <property type="entry name" value="ANK"/>
    <property type="match status" value="18"/>
</dbReference>
<keyword evidence="7" id="KW-1185">Reference proteome</keyword>
<reference evidence="6" key="1">
    <citation type="submission" date="2020-05" db="EMBL/GenBank/DDBJ databases">
        <title>Mycena genomes resolve the evolution of fungal bioluminescence.</title>
        <authorList>
            <person name="Tsai I.J."/>
        </authorList>
    </citation>
    <scope>NUCLEOTIDE SEQUENCE</scope>
    <source>
        <strain evidence="6">CCC161011</strain>
    </source>
</reference>
<gene>
    <name evidence="6" type="ORF">MVEN_01166500</name>
</gene>
<dbReference type="Gene3D" id="3.40.50.300">
    <property type="entry name" value="P-loop containing nucleotide triphosphate hydrolases"/>
    <property type="match status" value="1"/>
</dbReference>
<evidence type="ECO:0000313" key="6">
    <source>
        <dbReference type="EMBL" id="KAF7352041.1"/>
    </source>
</evidence>
<keyword evidence="1" id="KW-0677">Repeat</keyword>
<feature type="repeat" description="ANK" evidence="3">
    <location>
        <begin position="1062"/>
        <end position="1094"/>
    </location>
</feature>
<evidence type="ECO:0000256" key="2">
    <source>
        <dbReference type="ARBA" id="ARBA00023043"/>
    </source>
</evidence>
<dbReference type="InterPro" id="IPR002110">
    <property type="entry name" value="Ankyrin_rpt"/>
</dbReference>
<evidence type="ECO:0000259" key="4">
    <source>
        <dbReference type="Pfam" id="PF22939"/>
    </source>
</evidence>
<organism evidence="6 7">
    <name type="scientific">Mycena venus</name>
    <dbReference type="NCBI Taxonomy" id="2733690"/>
    <lineage>
        <taxon>Eukaryota</taxon>
        <taxon>Fungi</taxon>
        <taxon>Dikarya</taxon>
        <taxon>Basidiomycota</taxon>
        <taxon>Agaricomycotina</taxon>
        <taxon>Agaricomycetes</taxon>
        <taxon>Agaricomycetidae</taxon>
        <taxon>Agaricales</taxon>
        <taxon>Marasmiineae</taxon>
        <taxon>Mycenaceae</taxon>
        <taxon>Mycena</taxon>
    </lineage>
</organism>
<keyword evidence="2 3" id="KW-0040">ANK repeat</keyword>
<dbReference type="OrthoDB" id="7464126at2759"/>
<comment type="caution">
    <text evidence="6">The sequence shown here is derived from an EMBL/GenBank/DDBJ whole genome shotgun (WGS) entry which is preliminary data.</text>
</comment>
<dbReference type="Pfam" id="PF24883">
    <property type="entry name" value="NPHP3_N"/>
    <property type="match status" value="1"/>
</dbReference>
<dbReference type="PRINTS" id="PR01415">
    <property type="entry name" value="ANKYRIN"/>
</dbReference>
<dbReference type="EMBL" id="JACAZI010000009">
    <property type="protein sequence ID" value="KAF7352041.1"/>
    <property type="molecule type" value="Genomic_DNA"/>
</dbReference>
<feature type="repeat" description="ANK" evidence="3">
    <location>
        <begin position="663"/>
        <end position="695"/>
    </location>
</feature>
<dbReference type="InterPro" id="IPR056884">
    <property type="entry name" value="NPHP3-like_N"/>
</dbReference>
<accession>A0A8H6Y4Z7</accession>
<dbReference type="PROSITE" id="PS50088">
    <property type="entry name" value="ANK_REPEAT"/>
    <property type="match status" value="10"/>
</dbReference>
<dbReference type="InterPro" id="IPR027417">
    <property type="entry name" value="P-loop_NTPase"/>
</dbReference>
<dbReference type="PANTHER" id="PTHR24198">
    <property type="entry name" value="ANKYRIN REPEAT AND PROTEIN KINASE DOMAIN-CONTAINING PROTEIN"/>
    <property type="match status" value="1"/>
</dbReference>
<dbReference type="SUPFAM" id="SSF140860">
    <property type="entry name" value="Pseudo ankyrin repeat-like"/>
    <property type="match status" value="1"/>
</dbReference>
<feature type="repeat" description="ANK" evidence="3">
    <location>
        <begin position="1284"/>
        <end position="1318"/>
    </location>
</feature>
<feature type="repeat" description="ANK" evidence="3">
    <location>
        <begin position="696"/>
        <end position="728"/>
    </location>
</feature>
<dbReference type="PANTHER" id="PTHR24198:SF165">
    <property type="entry name" value="ANKYRIN REPEAT-CONTAINING PROTEIN-RELATED"/>
    <property type="match status" value="1"/>
</dbReference>
<sequence>MAEVVGFVSSIAGLVALAGQITKISYGYLSDVRDAKRTRGQYLTELSAFTDALLHAEKAVIDAEKLGPLAPRPASLSIEVLDDCRDQLDLLLQNLKGPAAHGSGLARLKSALVWPLEEKQIKKHIDMLHRFRGIFADYVSAITLVLTEASYSHLDISSRERDRSQLLEWLQPPNSPPHGLPTDIACPGTGKWFLDSDVYVRWRTNGPSLLWCRGKPGVGKSILSSIVLQDICKNANASVGVHYFCDFAVGKQQNATSVLQSLVRQMLVHGNDGHISVLKRCRERLSAPPSLKDLFQAFIEMCELKSPGPYIVLDALDELEDRKVLLPLLGELVRVGCHIFATSRHIPDIADALTASEQIELEANRADLKLFVESELQASDFSHLSGTSSIVDAVVDQAGGIFLLARLLTNHLLALTTMKEIRRSLATLPSNLTSAYQSSLERILAQPPARTALALRVIAWITHAERRLTTAELLHALAVEDDMDELDEENFVSVRMVLQVCVGLVLVNDDTSVSLVHATAHNFFQDMPTQFLNTHNDIASTCLRYLCMRTFETGPCENVLEMDARLQNMPFLAYAAHHWGRHARRVEYLLIPLIRKFLDNSSLRASSFQALQYRKRREPQLAEASFAALPTGQAPLHVVAYWDLGAIAELYMDDDNLSLGDDEGWTPLHWACFRGSTVVRELLLERGAALNIRDSHDWTPLFWASFNGDIEAVASLLDRGADHLVRDISSWTALQWAVSCGERSTIELLLNHHARFLTHAATRPPVFVASLTVEEARNLVHHRAVARSMVPAELAAETGDADLFDTLLQGMNPGGGSSLGLNEAWARGRFDPPMTNVWRAMSKDERVNGQEQFLKGILVWQNNGRDVRDWRSRLLHAAIRDDKIIMVQLLLELGAEANYTVRGRTALHTAAFRKDARFVKLLLSAGSDTTLLDNYGYTALHQAIMNGFEETTAALIAGGADVNARTDHRHINRSSSIHTGVRNLVNGTTPLILTCGFRVRAETNSALPMHIAHLLLAAGADTTAINEEGNAAIYYAVEAGDISLVTLLLERGATIPVPPDPAGHSFIHTAVKCGNISMVKLLLEHGVKILLSTPAEHCVIHTAVENCDLSMVKLLLENRAKIPAPDPSGYCVIHAFTKIQNWRSKNIDDLGSLLDLLLEKLPVGAESMEWHKPGVDTLQTIQCPLSLAMESGNWHVFETLLKHGAQLRTTQPLAPFLKRAIQHSHLEGVRFLLNHGAKLGADVGDIIDLMPRRYGINLENQWDTFVHILSDLVQHGGDINSSNYGRTPLLVAAETVGVPSNVVQALLDAGADFYQTNDEGLDAFILSALHENVTTLCVLLKATTKAPHSAPGGHWTQPLFSTGLDPSHDAIAYLCECLKQHSLMVQRTKRGNKSLLQLAVEAGSAHTVARLIASGADVDAADIYGWTPLHSAILSSNGPVVDLLLAAGADVHAATQGGYPWTGQSLHLASMVGDVRIVAELLERGADVQASTRSDSLRSPGHGPTALHIALDTGIFHRGRKGDALDRGRLEIAAILVENGAKVRGVADHLYLDDVLRFEGFEDLWNKLRAGVTDNGKQL</sequence>